<organism evidence="1 2">
    <name type="scientific">Bradyrhizobium rifense</name>
    <dbReference type="NCBI Taxonomy" id="515499"/>
    <lineage>
        <taxon>Bacteria</taxon>
        <taxon>Pseudomonadati</taxon>
        <taxon>Pseudomonadota</taxon>
        <taxon>Alphaproteobacteria</taxon>
        <taxon>Hyphomicrobiales</taxon>
        <taxon>Nitrobacteraceae</taxon>
        <taxon>Bradyrhizobium</taxon>
    </lineage>
</organism>
<comment type="caution">
    <text evidence="1">The sequence shown here is derived from an EMBL/GenBank/DDBJ whole genome shotgun (WGS) entry which is preliminary data.</text>
</comment>
<name>A0A5D3K8Y7_9BRAD</name>
<gene>
    <name evidence="1" type="ORF">FXB40_26755</name>
</gene>
<reference evidence="1 2" key="1">
    <citation type="submission" date="2019-08" db="EMBL/GenBank/DDBJ databases">
        <title>Bradyrhizobium hipponensis sp. nov., a rhizobium isolated from a Lupinus angustifolius root nodule in Tunisia.</title>
        <authorList>
            <person name="Off K."/>
            <person name="Rejili M."/>
            <person name="Mars M."/>
            <person name="Brachmann A."/>
            <person name="Marin M."/>
        </authorList>
    </citation>
    <scope>NUCLEOTIDE SEQUENCE [LARGE SCALE GENOMIC DNA]</scope>
    <source>
        <strain evidence="1 2">CTAW71</strain>
    </source>
</reference>
<dbReference type="AlphaFoldDB" id="A0A5D3K8Y7"/>
<evidence type="ECO:0000313" key="1">
    <source>
        <dbReference type="EMBL" id="TYL92048.1"/>
    </source>
</evidence>
<keyword evidence="2" id="KW-1185">Reference proteome</keyword>
<accession>A0A5D3K8Y7</accession>
<sequence>MDVLLAAVELLAASLVLTVVHFPLEATRSLLSFGAAPAVGRARRKQVRAIASYTARTRETLGHLMNEGRLILARLRDPAKDGATSRAYAQSWTTQVEEFLHNELGSSYVDRFHIPSEVGDHEIMGVPSEQLSDWKTLRNCLFNLELFSTEL</sequence>
<dbReference type="RefSeq" id="WP_148775121.1">
    <property type="nucleotide sequence ID" value="NZ_VSSS01000041.1"/>
</dbReference>
<evidence type="ECO:0000313" key="2">
    <source>
        <dbReference type="Proteomes" id="UP000324758"/>
    </source>
</evidence>
<dbReference type="OrthoDB" id="8239281at2"/>
<protein>
    <submittedName>
        <fullName evidence="1">Uncharacterized protein</fullName>
    </submittedName>
</protein>
<dbReference type="EMBL" id="VSSS01000041">
    <property type="protein sequence ID" value="TYL92048.1"/>
    <property type="molecule type" value="Genomic_DNA"/>
</dbReference>
<dbReference type="Proteomes" id="UP000324758">
    <property type="component" value="Unassembled WGS sequence"/>
</dbReference>
<proteinExistence type="predicted"/>